<sequence>MVRLGRVEHQVLFGLDRSDTQRQSVRQSQPPRRSQSNHIAYRKVLPSRMDAIGVVAKAGKVFQSLAAVSATPVLPHLQ</sequence>
<evidence type="ECO:0000256" key="1">
    <source>
        <dbReference type="SAM" id="MobiDB-lite"/>
    </source>
</evidence>
<feature type="region of interest" description="Disordered" evidence="1">
    <location>
        <begin position="18"/>
        <end position="39"/>
    </location>
</feature>
<gene>
    <name evidence="2" type="ORF">I551_5219</name>
</gene>
<accession>A0ABN0QUI4</accession>
<feature type="compositionally biased region" description="Low complexity" evidence="1">
    <location>
        <begin position="21"/>
        <end position="36"/>
    </location>
</feature>
<evidence type="ECO:0000313" key="2">
    <source>
        <dbReference type="EMBL" id="EUA88340.1"/>
    </source>
</evidence>
<comment type="caution">
    <text evidence="2">The sequence shown here is derived from an EMBL/GenBank/DDBJ whole genome shotgun (WGS) entry which is preliminary data.</text>
</comment>
<name>A0ABN0QUI4_MYCUL</name>
<proteinExistence type="predicted"/>
<organism evidence="2 3">
    <name type="scientific">Mycobacterium ulcerans str. Harvey</name>
    <dbReference type="NCBI Taxonomy" id="1299332"/>
    <lineage>
        <taxon>Bacteria</taxon>
        <taxon>Bacillati</taxon>
        <taxon>Actinomycetota</taxon>
        <taxon>Actinomycetes</taxon>
        <taxon>Mycobacteriales</taxon>
        <taxon>Mycobacteriaceae</taxon>
        <taxon>Mycobacterium</taxon>
        <taxon>Mycobacterium ulcerans group</taxon>
    </lineage>
</organism>
<evidence type="ECO:0000313" key="3">
    <source>
        <dbReference type="Proteomes" id="UP000020681"/>
    </source>
</evidence>
<keyword evidence="3" id="KW-1185">Reference proteome</keyword>
<protein>
    <submittedName>
        <fullName evidence="2">Uncharacterized protein</fullName>
    </submittedName>
</protein>
<dbReference type="Proteomes" id="UP000020681">
    <property type="component" value="Unassembled WGS sequence"/>
</dbReference>
<dbReference type="EMBL" id="JAOL01000144">
    <property type="protein sequence ID" value="EUA88340.1"/>
    <property type="molecule type" value="Genomic_DNA"/>
</dbReference>
<reference evidence="2 3" key="1">
    <citation type="submission" date="2014-01" db="EMBL/GenBank/DDBJ databases">
        <authorList>
            <person name="Dobos K."/>
            <person name="Lenaerts A."/>
            <person name="Ordway D."/>
            <person name="DeGroote M.A."/>
            <person name="Parker T."/>
            <person name="Sizemore C."/>
            <person name="Tallon L.J."/>
            <person name="Sadzewicz L.K."/>
            <person name="Sengamalay N."/>
            <person name="Fraser C.M."/>
            <person name="Hine E."/>
            <person name="Shefchek K.A."/>
            <person name="Das S.P."/>
            <person name="Tettelin H."/>
        </authorList>
    </citation>
    <scope>NUCLEOTIDE SEQUENCE [LARGE SCALE GENOMIC DNA]</scope>
    <source>
        <strain evidence="2 3">Harvey</strain>
    </source>
</reference>